<evidence type="ECO:0000256" key="8">
    <source>
        <dbReference type="SAM" id="Phobius"/>
    </source>
</evidence>
<evidence type="ECO:0000256" key="5">
    <source>
        <dbReference type="ARBA" id="ARBA00022692"/>
    </source>
</evidence>
<evidence type="ECO:0000256" key="6">
    <source>
        <dbReference type="ARBA" id="ARBA00022989"/>
    </source>
</evidence>
<dbReference type="AlphaFoldDB" id="A0A4Q0VBJ7"/>
<feature type="transmembrane region" description="Helical" evidence="8">
    <location>
        <begin position="310"/>
        <end position="328"/>
    </location>
</feature>
<name>A0A4Q0VBJ7_CLOTA</name>
<feature type="transmembrane region" description="Helical" evidence="8">
    <location>
        <begin position="14"/>
        <end position="45"/>
    </location>
</feature>
<feature type="transmembrane region" description="Helical" evidence="8">
    <location>
        <begin position="200"/>
        <end position="220"/>
    </location>
</feature>
<dbReference type="EMBL" id="QMAP01000008">
    <property type="protein sequence ID" value="RXI47672.1"/>
    <property type="molecule type" value="Genomic_DNA"/>
</dbReference>
<gene>
    <name evidence="9" type="ORF">DP130_10180</name>
</gene>
<evidence type="ECO:0000256" key="7">
    <source>
        <dbReference type="ARBA" id="ARBA00023136"/>
    </source>
</evidence>
<dbReference type="PANTHER" id="PTHR30472:SF24">
    <property type="entry name" value="FERRIC ENTEROBACTIN TRANSPORT SYSTEM PERMEASE PROTEIN FEPG"/>
    <property type="match status" value="1"/>
</dbReference>
<feature type="transmembrane region" description="Helical" evidence="8">
    <location>
        <begin position="123"/>
        <end position="141"/>
    </location>
</feature>
<evidence type="ECO:0000313" key="9">
    <source>
        <dbReference type="EMBL" id="RXI47672.1"/>
    </source>
</evidence>
<comment type="similarity">
    <text evidence="2">Belongs to the binding-protein-dependent transport system permease family. FecCD subfamily.</text>
</comment>
<dbReference type="RefSeq" id="WP_129030662.1">
    <property type="nucleotide sequence ID" value="NZ_AP026811.1"/>
</dbReference>
<evidence type="ECO:0000256" key="2">
    <source>
        <dbReference type="ARBA" id="ARBA00007935"/>
    </source>
</evidence>
<dbReference type="InterPro" id="IPR037294">
    <property type="entry name" value="ABC_BtuC-like"/>
</dbReference>
<evidence type="ECO:0000256" key="3">
    <source>
        <dbReference type="ARBA" id="ARBA00022448"/>
    </source>
</evidence>
<dbReference type="Proteomes" id="UP000290921">
    <property type="component" value="Unassembled WGS sequence"/>
</dbReference>
<dbReference type="CDD" id="cd06550">
    <property type="entry name" value="TM_ABC_iron-siderophores_like"/>
    <property type="match status" value="1"/>
</dbReference>
<dbReference type="PANTHER" id="PTHR30472">
    <property type="entry name" value="FERRIC ENTEROBACTIN TRANSPORT SYSTEM PERMEASE PROTEIN"/>
    <property type="match status" value="1"/>
</dbReference>
<evidence type="ECO:0000313" key="10">
    <source>
        <dbReference type="Proteomes" id="UP000290921"/>
    </source>
</evidence>
<protein>
    <submittedName>
        <fullName evidence="9">Iron ABC transporter permease</fullName>
    </submittedName>
</protein>
<feature type="transmembrane region" description="Helical" evidence="8">
    <location>
        <begin position="65"/>
        <end position="85"/>
    </location>
</feature>
<feature type="transmembrane region" description="Helical" evidence="8">
    <location>
        <begin position="97"/>
        <end position="116"/>
    </location>
</feature>
<feature type="transmembrane region" description="Helical" evidence="8">
    <location>
        <begin position="240"/>
        <end position="270"/>
    </location>
</feature>
<feature type="transmembrane region" description="Helical" evidence="8">
    <location>
        <begin position="282"/>
        <end position="304"/>
    </location>
</feature>
<keyword evidence="6 8" id="KW-1133">Transmembrane helix</keyword>
<accession>A0A4Q0VBJ7</accession>
<comment type="subcellular location">
    <subcellularLocation>
        <location evidence="1">Cell membrane</location>
        <topology evidence="1">Multi-pass membrane protein</topology>
    </subcellularLocation>
</comment>
<organism evidence="9 10">
    <name type="scientific">Clostridium tetani</name>
    <dbReference type="NCBI Taxonomy" id="1513"/>
    <lineage>
        <taxon>Bacteria</taxon>
        <taxon>Bacillati</taxon>
        <taxon>Bacillota</taxon>
        <taxon>Clostridia</taxon>
        <taxon>Eubacteriales</taxon>
        <taxon>Clostridiaceae</taxon>
        <taxon>Clostridium</taxon>
    </lineage>
</organism>
<feature type="transmembrane region" description="Helical" evidence="8">
    <location>
        <begin position="153"/>
        <end position="173"/>
    </location>
</feature>
<dbReference type="GO" id="GO:0005886">
    <property type="term" value="C:plasma membrane"/>
    <property type="evidence" value="ECO:0007669"/>
    <property type="project" value="UniProtKB-SubCell"/>
</dbReference>
<evidence type="ECO:0000256" key="4">
    <source>
        <dbReference type="ARBA" id="ARBA00022475"/>
    </source>
</evidence>
<keyword evidence="7 8" id="KW-0472">Membrane</keyword>
<dbReference type="FunFam" id="1.10.3470.10:FF:000001">
    <property type="entry name" value="Vitamin B12 ABC transporter permease BtuC"/>
    <property type="match status" value="1"/>
</dbReference>
<keyword evidence="4" id="KW-1003">Cell membrane</keyword>
<dbReference type="GO" id="GO:0033214">
    <property type="term" value="P:siderophore-iron import into cell"/>
    <property type="evidence" value="ECO:0007669"/>
    <property type="project" value="TreeGrafter"/>
</dbReference>
<reference evidence="9 10" key="1">
    <citation type="submission" date="2018-06" db="EMBL/GenBank/DDBJ databases">
        <title>Genome conservation of Clostridium tetani.</title>
        <authorList>
            <person name="Bruggemann H."/>
            <person name="Popoff M.R."/>
        </authorList>
    </citation>
    <scope>NUCLEOTIDE SEQUENCE [LARGE SCALE GENOMIC DNA]</scope>
    <source>
        <strain evidence="9 10">2017.061</strain>
    </source>
</reference>
<sequence>MINDMKNMKEINKIIIILLSFLLLISLIVITIGMGSVSLPIGDIIDVFLGKGSKINESIIMDMRLPRIILAVFVGSGLSISGALLQSVMKNPLADPGITGVSSGGSLAAILVMLYFPQMYKALPLIAFLGSILACTIVFFLSWDNGIKPMRVILSGVAVNAMFLGATSLLAILNTEKIQGVLLWVNGSIAYRGWREVGYFLPYCIIGILLSFFCIRGANILALGDDVATNLGINVNRTRILISVVAVFLAGISTSAVGIIGFIGLIVPHICRLILGYDYKTLLPLSAILGGTILLLADTLARYIARPIELPVGVLMSMIGGPFFLFLLRRRKDNA</sequence>
<comment type="caution">
    <text evidence="9">The sequence shown here is derived from an EMBL/GenBank/DDBJ whole genome shotgun (WGS) entry which is preliminary data.</text>
</comment>
<dbReference type="Gene3D" id="1.10.3470.10">
    <property type="entry name" value="ABC transporter involved in vitamin B12 uptake, BtuC"/>
    <property type="match status" value="1"/>
</dbReference>
<evidence type="ECO:0000256" key="1">
    <source>
        <dbReference type="ARBA" id="ARBA00004651"/>
    </source>
</evidence>
<keyword evidence="3" id="KW-0813">Transport</keyword>
<dbReference type="GO" id="GO:0022857">
    <property type="term" value="F:transmembrane transporter activity"/>
    <property type="evidence" value="ECO:0007669"/>
    <property type="project" value="InterPro"/>
</dbReference>
<dbReference type="InterPro" id="IPR000522">
    <property type="entry name" value="ABC_transptr_permease_BtuC"/>
</dbReference>
<dbReference type="SUPFAM" id="SSF81345">
    <property type="entry name" value="ABC transporter involved in vitamin B12 uptake, BtuC"/>
    <property type="match status" value="1"/>
</dbReference>
<proteinExistence type="inferred from homology"/>
<keyword evidence="5 8" id="KW-0812">Transmembrane</keyword>
<dbReference type="Pfam" id="PF01032">
    <property type="entry name" value="FecCD"/>
    <property type="match status" value="1"/>
</dbReference>